<accession>A0A840G8P8</accession>
<dbReference type="AlphaFoldDB" id="A0A840G8P8"/>
<dbReference type="EMBL" id="JACIGE010000013">
    <property type="protein sequence ID" value="MBB4248713.1"/>
    <property type="molecule type" value="Genomic_DNA"/>
</dbReference>
<gene>
    <name evidence="1" type="ORF">GGD90_003113</name>
</gene>
<organism evidence="1 2">
    <name type="scientific">Rhodocyclus tenuis</name>
    <name type="common">Rhodospirillum tenue</name>
    <dbReference type="NCBI Taxonomy" id="1066"/>
    <lineage>
        <taxon>Bacteria</taxon>
        <taxon>Pseudomonadati</taxon>
        <taxon>Pseudomonadota</taxon>
        <taxon>Betaproteobacteria</taxon>
        <taxon>Rhodocyclales</taxon>
        <taxon>Rhodocyclaceae</taxon>
        <taxon>Rhodocyclus</taxon>
    </lineage>
</organism>
<sequence>MWLATALALIATGINYGNNLVFALAFMLLAIWLQSAWLCWRNVSGLVWQPGVPMPVFAGEAVRIEGRLRENSGRQRFALELATDAESGERSGVASDSDAPLALALPTQRRGLLTTERLLLQSRYPLGLWQCRRRLPTLQALVYPGPAGEARLPVASPLPAHRQTAADDFQGVRAYAPGDSPRRINWRAFGRSEQLLVNRFDGGRGGEALWLDWESCAGHGERRLGQLTRWVIEAEREGREYGLRLPGGALPPARGRAQREATLARLALFEGIGGVEMA</sequence>
<protein>
    <submittedName>
        <fullName evidence="1">Uncharacterized protein (DUF58 family)</fullName>
    </submittedName>
</protein>
<dbReference type="PANTHER" id="PTHR34351">
    <property type="entry name" value="SLR1927 PROTEIN-RELATED"/>
    <property type="match status" value="1"/>
</dbReference>
<evidence type="ECO:0000313" key="1">
    <source>
        <dbReference type="EMBL" id="MBB4248713.1"/>
    </source>
</evidence>
<dbReference type="RefSeq" id="WP_184415235.1">
    <property type="nucleotide sequence ID" value="NZ_JACIGE010000013.1"/>
</dbReference>
<proteinExistence type="predicted"/>
<dbReference type="Proteomes" id="UP000587070">
    <property type="component" value="Unassembled WGS sequence"/>
</dbReference>
<comment type="caution">
    <text evidence="1">The sequence shown here is derived from an EMBL/GenBank/DDBJ whole genome shotgun (WGS) entry which is preliminary data.</text>
</comment>
<keyword evidence="2" id="KW-1185">Reference proteome</keyword>
<name>A0A840G8P8_RHOTE</name>
<evidence type="ECO:0000313" key="2">
    <source>
        <dbReference type="Proteomes" id="UP000587070"/>
    </source>
</evidence>
<reference evidence="1 2" key="1">
    <citation type="submission" date="2020-08" db="EMBL/GenBank/DDBJ databases">
        <title>Genome sequencing of Purple Non-Sulfur Bacteria from various extreme environments.</title>
        <authorList>
            <person name="Mayer M."/>
        </authorList>
    </citation>
    <scope>NUCLEOTIDE SEQUENCE [LARGE SCALE GENOMIC DNA]</scope>
    <source>
        <strain evidence="1 2">2761</strain>
    </source>
</reference>
<dbReference type="PANTHER" id="PTHR34351:SF1">
    <property type="entry name" value="SLR1927 PROTEIN"/>
    <property type="match status" value="1"/>
</dbReference>